<dbReference type="Proteomes" id="UP001162501">
    <property type="component" value="Chromosome 9"/>
</dbReference>
<name>A0AC60A6P3_RANTA</name>
<organism evidence="1 2">
    <name type="scientific">Rangifer tarandus platyrhynchus</name>
    <name type="common">Svalbard reindeer</name>
    <dbReference type="NCBI Taxonomy" id="3082113"/>
    <lineage>
        <taxon>Eukaryota</taxon>
        <taxon>Metazoa</taxon>
        <taxon>Chordata</taxon>
        <taxon>Craniata</taxon>
        <taxon>Vertebrata</taxon>
        <taxon>Euteleostomi</taxon>
        <taxon>Mammalia</taxon>
        <taxon>Eutheria</taxon>
        <taxon>Laurasiatheria</taxon>
        <taxon>Artiodactyla</taxon>
        <taxon>Ruminantia</taxon>
        <taxon>Pecora</taxon>
        <taxon>Cervidae</taxon>
        <taxon>Odocoileinae</taxon>
        <taxon>Rangifer</taxon>
    </lineage>
</organism>
<accession>A0AC60A6P3</accession>
<reference evidence="1" key="1">
    <citation type="submission" date="2023-05" db="EMBL/GenBank/DDBJ databases">
        <authorList>
            <consortium name="ELIXIR-Norway"/>
        </authorList>
    </citation>
    <scope>NUCLEOTIDE SEQUENCE</scope>
</reference>
<gene>
    <name evidence="1" type="ORF">MRATA1EN22A_LOCUS27613</name>
</gene>
<sequence length="187" mass="20951">MPAHSDPHPPFLPRLVAVRKDRWALKFLLSGLKRDPVLGPKHRETQAGLIPFLTNLVTKDRWPTPARGLPLIHMSGPVTAKSRGTWTHFLYQTHTLSTRTSVLFTVILWVLFYGFNFIIYTFLEGGSHALTAFVFHGACNKVDSWSLGVLLYILVHGSMPSDGQDHKTLVKQISNGAYRQPPKPSGE</sequence>
<reference evidence="1" key="2">
    <citation type="submission" date="2025-03" db="EMBL/GenBank/DDBJ databases">
        <authorList>
            <consortium name="ELIXIR-Norway"/>
            <consortium name="Elixir Norway"/>
        </authorList>
    </citation>
    <scope>NUCLEOTIDE SEQUENCE</scope>
</reference>
<proteinExistence type="predicted"/>
<evidence type="ECO:0000313" key="1">
    <source>
        <dbReference type="EMBL" id="CAN0567280.1"/>
    </source>
</evidence>
<dbReference type="EMBL" id="OX596093">
    <property type="protein sequence ID" value="CAN0567280.1"/>
    <property type="molecule type" value="Genomic_DNA"/>
</dbReference>
<protein>
    <submittedName>
        <fullName evidence="1">Uncharacterized protein</fullName>
    </submittedName>
</protein>
<evidence type="ECO:0000313" key="2">
    <source>
        <dbReference type="Proteomes" id="UP001162501"/>
    </source>
</evidence>